<comment type="function">
    <text evidence="7">The globular domain of the protein is located near the polypeptide exit tunnel on the outside of the subunit, while an extended beta-hairpin is found that lines the wall of the exit tunnel in the center of the 70S ribosome.</text>
</comment>
<evidence type="ECO:0000256" key="4">
    <source>
        <dbReference type="ARBA" id="ARBA00022980"/>
    </source>
</evidence>
<dbReference type="NCBIfam" id="TIGR01044">
    <property type="entry name" value="rplV_bact"/>
    <property type="match status" value="1"/>
</dbReference>
<dbReference type="PANTHER" id="PTHR13501">
    <property type="entry name" value="CHLOROPLAST 50S RIBOSOMAL PROTEIN L22-RELATED"/>
    <property type="match status" value="1"/>
</dbReference>
<comment type="function">
    <text evidence="7 10">This protein binds specifically to 23S rRNA; its binding is stimulated by other ribosomal proteins, e.g., L4, L17, and L20. It is important during the early stages of 50S assembly. It makes multiple contacts with different domains of the 23S rRNA in the assembled 50S subunit and ribosome.</text>
</comment>
<evidence type="ECO:0000256" key="7">
    <source>
        <dbReference type="HAMAP-Rule" id="MF_01331"/>
    </source>
</evidence>
<name>A0A1F6LYX2_9BACT</name>
<evidence type="ECO:0000256" key="10">
    <source>
        <dbReference type="RuleBase" id="RU004008"/>
    </source>
</evidence>
<organism evidence="12 13">
    <name type="scientific">Candidatus Magasanikbacteria bacterium RIFCSPHIGHO2_02_FULL_47_14</name>
    <dbReference type="NCBI Taxonomy" id="1798680"/>
    <lineage>
        <taxon>Bacteria</taxon>
        <taxon>Candidatus Magasanikiibacteriota</taxon>
    </lineage>
</organism>
<keyword evidence="3 7" id="KW-0694">RNA-binding</keyword>
<reference evidence="12 13" key="1">
    <citation type="journal article" date="2016" name="Nat. Commun.">
        <title>Thousands of microbial genomes shed light on interconnected biogeochemical processes in an aquifer system.</title>
        <authorList>
            <person name="Anantharaman K."/>
            <person name="Brown C.T."/>
            <person name="Hug L.A."/>
            <person name="Sharon I."/>
            <person name="Castelle C.J."/>
            <person name="Probst A.J."/>
            <person name="Thomas B.C."/>
            <person name="Singh A."/>
            <person name="Wilkins M.J."/>
            <person name="Karaoz U."/>
            <person name="Brodie E.L."/>
            <person name="Williams K.H."/>
            <person name="Hubbard S.S."/>
            <person name="Banfield J.F."/>
        </authorList>
    </citation>
    <scope>NUCLEOTIDE SEQUENCE [LARGE SCALE GENOMIC DNA]</scope>
</reference>
<dbReference type="InterPro" id="IPR005727">
    <property type="entry name" value="Ribosomal_uL22_bac/chlpt-type"/>
</dbReference>
<gene>
    <name evidence="7" type="primary">rplV</name>
    <name evidence="12" type="ORF">A3J66_00970</name>
</gene>
<evidence type="ECO:0000256" key="5">
    <source>
        <dbReference type="ARBA" id="ARBA00023274"/>
    </source>
</evidence>
<comment type="similarity">
    <text evidence="1 7 8">Belongs to the universal ribosomal protein uL22 family.</text>
</comment>
<dbReference type="HAMAP" id="MF_01331_B">
    <property type="entry name" value="Ribosomal_uL22_B"/>
    <property type="match status" value="1"/>
</dbReference>
<dbReference type="EMBL" id="MFQB01000058">
    <property type="protein sequence ID" value="OGH64505.1"/>
    <property type="molecule type" value="Genomic_DNA"/>
</dbReference>
<comment type="subunit">
    <text evidence="7 9">Part of the 50S ribosomal subunit.</text>
</comment>
<accession>A0A1F6LYX2</accession>
<evidence type="ECO:0000256" key="2">
    <source>
        <dbReference type="ARBA" id="ARBA00022730"/>
    </source>
</evidence>
<evidence type="ECO:0000256" key="1">
    <source>
        <dbReference type="ARBA" id="ARBA00009451"/>
    </source>
</evidence>
<feature type="compositionally biased region" description="Basic residues" evidence="11">
    <location>
        <begin position="142"/>
        <end position="157"/>
    </location>
</feature>
<dbReference type="Proteomes" id="UP000176282">
    <property type="component" value="Unassembled WGS sequence"/>
</dbReference>
<dbReference type="GO" id="GO:0022625">
    <property type="term" value="C:cytosolic large ribosomal subunit"/>
    <property type="evidence" value="ECO:0007669"/>
    <property type="project" value="TreeGrafter"/>
</dbReference>
<keyword evidence="2 7" id="KW-0699">rRNA-binding</keyword>
<dbReference type="GO" id="GO:0019843">
    <property type="term" value="F:rRNA binding"/>
    <property type="evidence" value="ECO:0007669"/>
    <property type="project" value="UniProtKB-UniRule"/>
</dbReference>
<evidence type="ECO:0000256" key="6">
    <source>
        <dbReference type="ARBA" id="ARBA00035207"/>
    </source>
</evidence>
<evidence type="ECO:0000313" key="12">
    <source>
        <dbReference type="EMBL" id="OGH64505.1"/>
    </source>
</evidence>
<dbReference type="Pfam" id="PF00237">
    <property type="entry name" value="Ribosomal_L22"/>
    <property type="match status" value="1"/>
</dbReference>
<protein>
    <recommendedName>
        <fullName evidence="6 7">Large ribosomal subunit protein uL22</fullName>
    </recommendedName>
</protein>
<evidence type="ECO:0000256" key="11">
    <source>
        <dbReference type="SAM" id="MobiDB-lite"/>
    </source>
</evidence>
<evidence type="ECO:0000313" key="13">
    <source>
        <dbReference type="Proteomes" id="UP000176282"/>
    </source>
</evidence>
<dbReference type="InterPro" id="IPR036394">
    <property type="entry name" value="Ribosomal_uL22_sf"/>
</dbReference>
<feature type="compositionally biased region" description="Basic and acidic residues" evidence="11">
    <location>
        <begin position="118"/>
        <end position="141"/>
    </location>
</feature>
<comment type="caution">
    <text evidence="12">The sequence shown here is derived from an EMBL/GenBank/DDBJ whole genome shotgun (WGS) entry which is preliminary data.</text>
</comment>
<proteinExistence type="inferred from homology"/>
<evidence type="ECO:0000256" key="3">
    <source>
        <dbReference type="ARBA" id="ARBA00022884"/>
    </source>
</evidence>
<dbReference type="Gene3D" id="3.90.470.10">
    <property type="entry name" value="Ribosomal protein L22/L17"/>
    <property type="match status" value="1"/>
</dbReference>
<dbReference type="InterPro" id="IPR047867">
    <property type="entry name" value="Ribosomal_uL22_bac/org-type"/>
</dbReference>
<dbReference type="CDD" id="cd00336">
    <property type="entry name" value="Ribosomal_L22"/>
    <property type="match status" value="1"/>
</dbReference>
<evidence type="ECO:0000256" key="9">
    <source>
        <dbReference type="RuleBase" id="RU004006"/>
    </source>
</evidence>
<dbReference type="InterPro" id="IPR001063">
    <property type="entry name" value="Ribosomal_uL22"/>
</dbReference>
<sequence length="157" mass="17587">MKMQTTAKLRHLRMSPRKIRLLVDLVRGMNAQDAITQLSHSQKIAARPLRKLIASAIANALHNHNMKEETLVIKQAMVDSGSILYRWQPRAFGRAAPIRKRTSHITLVLEGDAAEAKAKKEETLAEKADGSTAETKIEKKAEPKKRTRTTKKKAITS</sequence>
<keyword evidence="4 7" id="KW-0689">Ribosomal protein</keyword>
<dbReference type="GO" id="GO:0003735">
    <property type="term" value="F:structural constituent of ribosome"/>
    <property type="evidence" value="ECO:0007669"/>
    <property type="project" value="InterPro"/>
</dbReference>
<evidence type="ECO:0000256" key="8">
    <source>
        <dbReference type="RuleBase" id="RU004005"/>
    </source>
</evidence>
<dbReference type="GO" id="GO:0006412">
    <property type="term" value="P:translation"/>
    <property type="evidence" value="ECO:0007669"/>
    <property type="project" value="UniProtKB-UniRule"/>
</dbReference>
<keyword evidence="5 7" id="KW-0687">Ribonucleoprotein</keyword>
<dbReference type="STRING" id="1798680.A3J66_00970"/>
<dbReference type="PANTHER" id="PTHR13501:SF8">
    <property type="entry name" value="LARGE RIBOSOMAL SUBUNIT PROTEIN UL22M"/>
    <property type="match status" value="1"/>
</dbReference>
<feature type="region of interest" description="Disordered" evidence="11">
    <location>
        <begin position="118"/>
        <end position="157"/>
    </location>
</feature>
<dbReference type="SUPFAM" id="SSF54843">
    <property type="entry name" value="Ribosomal protein L22"/>
    <property type="match status" value="1"/>
</dbReference>
<dbReference type="AlphaFoldDB" id="A0A1F6LYX2"/>